<name>A0A833SX13_PHYIN</name>
<feature type="compositionally biased region" description="Acidic residues" evidence="1">
    <location>
        <begin position="119"/>
        <end position="137"/>
    </location>
</feature>
<protein>
    <submittedName>
        <fullName evidence="2">Uncharacterized protein</fullName>
    </submittedName>
</protein>
<sequence length="179" mass="20255">MPPKQALPRETRNEREQFMYRLESRSVEERKYKMNEHTAFLTGEREKDADFGTGAPPPPVVARTPRPTDNPPKGKDVSFLRAQKRLILQQQRAVAVKTVTASGKKAPAAKRVKPKDDDYVPDDDEEEEDEHPEDEWEDKPMAPFKTAKRKAKSKTNATAKPSAKSRKLSADQIAKAKAM</sequence>
<feature type="region of interest" description="Disordered" evidence="1">
    <location>
        <begin position="40"/>
        <end position="76"/>
    </location>
</feature>
<feature type="region of interest" description="Disordered" evidence="1">
    <location>
        <begin position="96"/>
        <end position="179"/>
    </location>
</feature>
<accession>A0A833SX13</accession>
<dbReference type="AlphaFoldDB" id="A0A833SX13"/>
<dbReference type="Proteomes" id="UP000602510">
    <property type="component" value="Unassembled WGS sequence"/>
</dbReference>
<proteinExistence type="predicted"/>
<keyword evidence="3" id="KW-1185">Reference proteome</keyword>
<evidence type="ECO:0000256" key="1">
    <source>
        <dbReference type="SAM" id="MobiDB-lite"/>
    </source>
</evidence>
<evidence type="ECO:0000313" key="3">
    <source>
        <dbReference type="Proteomes" id="UP000602510"/>
    </source>
</evidence>
<comment type="caution">
    <text evidence="2">The sequence shown here is derived from an EMBL/GenBank/DDBJ whole genome shotgun (WGS) entry which is preliminary data.</text>
</comment>
<dbReference type="OMA" id="HPEDEWE"/>
<dbReference type="EMBL" id="WSZM01000176">
    <property type="protein sequence ID" value="KAF4039324.1"/>
    <property type="molecule type" value="Genomic_DNA"/>
</dbReference>
<evidence type="ECO:0000313" key="2">
    <source>
        <dbReference type="EMBL" id="KAF4039324.1"/>
    </source>
</evidence>
<organism evidence="2 3">
    <name type="scientific">Phytophthora infestans</name>
    <name type="common">Potato late blight agent</name>
    <name type="synonym">Botrytis infestans</name>
    <dbReference type="NCBI Taxonomy" id="4787"/>
    <lineage>
        <taxon>Eukaryota</taxon>
        <taxon>Sar</taxon>
        <taxon>Stramenopiles</taxon>
        <taxon>Oomycota</taxon>
        <taxon>Peronosporomycetes</taxon>
        <taxon>Peronosporales</taxon>
        <taxon>Peronosporaceae</taxon>
        <taxon>Phytophthora</taxon>
    </lineage>
</organism>
<reference evidence="2" key="1">
    <citation type="submission" date="2020-04" db="EMBL/GenBank/DDBJ databases">
        <title>Hybrid Assembly of Korean Phytophthora infestans isolates.</title>
        <authorList>
            <person name="Prokchorchik M."/>
            <person name="Lee Y."/>
            <person name="Seo J."/>
            <person name="Cho J.-H."/>
            <person name="Park Y.-E."/>
            <person name="Jang D.-C."/>
            <person name="Im J.-S."/>
            <person name="Choi J.-G."/>
            <person name="Park H.-J."/>
            <person name="Lee G.-B."/>
            <person name="Lee Y.-G."/>
            <person name="Hong S.-Y."/>
            <person name="Cho K."/>
            <person name="Sohn K.H."/>
        </authorList>
    </citation>
    <scope>NUCLEOTIDE SEQUENCE</scope>
    <source>
        <strain evidence="2">KR_1_A1</strain>
    </source>
</reference>
<gene>
    <name evidence="2" type="ORF">GN244_ATG08457</name>
</gene>